<dbReference type="AlphaFoldDB" id="A0A6J7GDC6"/>
<dbReference type="Pfam" id="PF12028">
    <property type="entry name" value="DUF3515"/>
    <property type="match status" value="1"/>
</dbReference>
<accession>A0A6J7GDC6</accession>
<organism evidence="1">
    <name type="scientific">freshwater metagenome</name>
    <dbReference type="NCBI Taxonomy" id="449393"/>
    <lineage>
        <taxon>unclassified sequences</taxon>
        <taxon>metagenomes</taxon>
        <taxon>ecological metagenomes</taxon>
    </lineage>
</organism>
<reference evidence="1" key="1">
    <citation type="submission" date="2020-05" db="EMBL/GenBank/DDBJ databases">
        <authorList>
            <person name="Chiriac C."/>
            <person name="Salcher M."/>
            <person name="Ghai R."/>
            <person name="Kavagutti S V."/>
        </authorList>
    </citation>
    <scope>NUCLEOTIDE SEQUENCE</scope>
</reference>
<protein>
    <submittedName>
        <fullName evidence="1">Unannotated protein</fullName>
    </submittedName>
</protein>
<evidence type="ECO:0000313" key="1">
    <source>
        <dbReference type="EMBL" id="CAB4906371.1"/>
    </source>
</evidence>
<gene>
    <name evidence="1" type="ORF">UFOPK3516_01214</name>
</gene>
<dbReference type="PROSITE" id="PS51257">
    <property type="entry name" value="PROKAR_LIPOPROTEIN"/>
    <property type="match status" value="1"/>
</dbReference>
<name>A0A6J7GDC6_9ZZZZ</name>
<sequence length="162" mass="16774">MAPRVARHTARRMSVFIVPAACLLLAGCAGIVPMTPAIDANNPLCAEVSVRLGDVANLPKRETNAQATAAWGEPASILLTCGLEAPAPTTLPCISVNGVDWIMDDSQKPTYIFTTFGRTPAVQVALDSGAVSGSTVLADLALPVSSIPQQTPCTDLADTLAF</sequence>
<dbReference type="EMBL" id="CAFBMB010000112">
    <property type="protein sequence ID" value="CAB4906371.1"/>
    <property type="molecule type" value="Genomic_DNA"/>
</dbReference>
<proteinExistence type="predicted"/>
<dbReference type="InterPro" id="IPR021903">
    <property type="entry name" value="DUF3515"/>
</dbReference>